<dbReference type="SUPFAM" id="SSF51161">
    <property type="entry name" value="Trimeric LpxA-like enzymes"/>
    <property type="match status" value="2"/>
</dbReference>
<keyword evidence="8" id="KW-1185">Reference proteome</keyword>
<dbReference type="SMART" id="SM00823">
    <property type="entry name" value="PKS_PP"/>
    <property type="match status" value="1"/>
</dbReference>
<dbReference type="Pfam" id="PF00501">
    <property type="entry name" value="AMP-binding"/>
    <property type="match status" value="1"/>
</dbReference>
<keyword evidence="2" id="KW-0597">Phosphoprotein</keyword>
<dbReference type="Gene3D" id="3.30.300.30">
    <property type="match status" value="1"/>
</dbReference>
<dbReference type="Gene3D" id="2.160.10.10">
    <property type="entry name" value="Hexapeptide repeat proteins"/>
    <property type="match status" value="2"/>
</dbReference>
<dbReference type="GO" id="GO:0016874">
    <property type="term" value="F:ligase activity"/>
    <property type="evidence" value="ECO:0007669"/>
    <property type="project" value="UniProtKB-KW"/>
</dbReference>
<dbReference type="AlphaFoldDB" id="A0A813WKZ7"/>
<dbReference type="Gene3D" id="1.10.1200.10">
    <property type="entry name" value="ACP-like"/>
    <property type="match status" value="1"/>
</dbReference>
<evidence type="ECO:0000259" key="5">
    <source>
        <dbReference type="PROSITE" id="PS50075"/>
    </source>
</evidence>
<keyword evidence="1" id="KW-0596">Phosphopantetheine</keyword>
<dbReference type="PROSITE" id="PS00455">
    <property type="entry name" value="AMP_BINDING"/>
    <property type="match status" value="1"/>
</dbReference>
<dbReference type="Proteomes" id="UP000681722">
    <property type="component" value="Unassembled WGS sequence"/>
</dbReference>
<dbReference type="InterPro" id="IPR009081">
    <property type="entry name" value="PP-bd_ACP"/>
</dbReference>
<dbReference type="Gene3D" id="3.30.559.30">
    <property type="entry name" value="Nonribosomal peptide synthetase, condensation domain"/>
    <property type="match status" value="1"/>
</dbReference>
<dbReference type="Pfam" id="PF00668">
    <property type="entry name" value="Condensation"/>
    <property type="match status" value="1"/>
</dbReference>
<evidence type="ECO:0000256" key="4">
    <source>
        <dbReference type="SAM" id="Phobius"/>
    </source>
</evidence>
<dbReference type="PANTHER" id="PTHR45527">
    <property type="entry name" value="NONRIBOSOMAL PEPTIDE SYNTHETASE"/>
    <property type="match status" value="1"/>
</dbReference>
<dbReference type="GO" id="GO:0043041">
    <property type="term" value="P:amino acid activation for nonribosomal peptide biosynthetic process"/>
    <property type="evidence" value="ECO:0007669"/>
    <property type="project" value="TreeGrafter"/>
</dbReference>
<dbReference type="PANTHER" id="PTHR45527:SF1">
    <property type="entry name" value="FATTY ACID SYNTHASE"/>
    <property type="match status" value="1"/>
</dbReference>
<dbReference type="OrthoDB" id="416786at2759"/>
<keyword evidence="3" id="KW-0436">Ligase</keyword>
<dbReference type="GO" id="GO:0005737">
    <property type="term" value="C:cytoplasm"/>
    <property type="evidence" value="ECO:0007669"/>
    <property type="project" value="TreeGrafter"/>
</dbReference>
<feature type="transmembrane region" description="Helical" evidence="4">
    <location>
        <begin position="681"/>
        <end position="700"/>
    </location>
</feature>
<dbReference type="EMBL" id="CAJOBC010000960">
    <property type="protein sequence ID" value="CAF3642923.1"/>
    <property type="molecule type" value="Genomic_DNA"/>
</dbReference>
<dbReference type="SUPFAM" id="SSF47336">
    <property type="entry name" value="ACP-like"/>
    <property type="match status" value="1"/>
</dbReference>
<accession>A0A813WKZ7</accession>
<dbReference type="InterPro" id="IPR042099">
    <property type="entry name" value="ANL_N_sf"/>
</dbReference>
<dbReference type="Gene3D" id="3.40.50.12780">
    <property type="entry name" value="N-terminal domain of ligase-like"/>
    <property type="match status" value="1"/>
</dbReference>
<dbReference type="InterPro" id="IPR001242">
    <property type="entry name" value="Condensation_dom"/>
</dbReference>
<dbReference type="Pfam" id="PF00550">
    <property type="entry name" value="PP-binding"/>
    <property type="match status" value="1"/>
</dbReference>
<evidence type="ECO:0000313" key="6">
    <source>
        <dbReference type="EMBL" id="CAF0855156.1"/>
    </source>
</evidence>
<dbReference type="GO" id="GO:0044550">
    <property type="term" value="P:secondary metabolite biosynthetic process"/>
    <property type="evidence" value="ECO:0007669"/>
    <property type="project" value="TreeGrafter"/>
</dbReference>
<proteinExistence type="predicted"/>
<dbReference type="Proteomes" id="UP000663829">
    <property type="component" value="Unassembled WGS sequence"/>
</dbReference>
<dbReference type="EMBL" id="CAJNOQ010000960">
    <property type="protein sequence ID" value="CAF0855156.1"/>
    <property type="molecule type" value="Genomic_DNA"/>
</dbReference>
<name>A0A813WKZ7_9BILA</name>
<keyword evidence="4" id="KW-0812">Transmembrane</keyword>
<gene>
    <name evidence="6" type="ORF">GPM918_LOCUS6287</name>
    <name evidence="7" type="ORF">SRO942_LOCUS6287</name>
</gene>
<keyword evidence="4" id="KW-1133">Transmembrane helix</keyword>
<dbReference type="InterPro" id="IPR011004">
    <property type="entry name" value="Trimer_LpxA-like_sf"/>
</dbReference>
<dbReference type="PROSITE" id="PS50075">
    <property type="entry name" value="CARRIER"/>
    <property type="match status" value="1"/>
</dbReference>
<reference evidence="6" key="1">
    <citation type="submission" date="2021-02" db="EMBL/GenBank/DDBJ databases">
        <authorList>
            <person name="Nowell W R."/>
        </authorList>
    </citation>
    <scope>NUCLEOTIDE SEQUENCE</scope>
</reference>
<dbReference type="InterPro" id="IPR020806">
    <property type="entry name" value="PKS_PP-bd"/>
</dbReference>
<organism evidence="6 8">
    <name type="scientific">Didymodactylos carnosus</name>
    <dbReference type="NCBI Taxonomy" id="1234261"/>
    <lineage>
        <taxon>Eukaryota</taxon>
        <taxon>Metazoa</taxon>
        <taxon>Spiralia</taxon>
        <taxon>Gnathifera</taxon>
        <taxon>Rotifera</taxon>
        <taxon>Eurotatoria</taxon>
        <taxon>Bdelloidea</taxon>
        <taxon>Philodinida</taxon>
        <taxon>Philodinidae</taxon>
        <taxon>Didymodactylos</taxon>
    </lineage>
</organism>
<evidence type="ECO:0000313" key="8">
    <source>
        <dbReference type="Proteomes" id="UP000663829"/>
    </source>
</evidence>
<comment type="caution">
    <text evidence="6">The sequence shown here is derived from an EMBL/GenBank/DDBJ whole genome shotgun (WGS) entry which is preliminary data.</text>
</comment>
<feature type="transmembrane region" description="Helical" evidence="4">
    <location>
        <begin position="656"/>
        <end position="675"/>
    </location>
</feature>
<dbReference type="SUPFAM" id="SSF52777">
    <property type="entry name" value="CoA-dependent acyltransferases"/>
    <property type="match status" value="1"/>
</dbReference>
<evidence type="ECO:0000256" key="1">
    <source>
        <dbReference type="ARBA" id="ARBA00022450"/>
    </source>
</evidence>
<dbReference type="SUPFAM" id="SSF56801">
    <property type="entry name" value="Acetyl-CoA synthetase-like"/>
    <property type="match status" value="2"/>
</dbReference>
<dbReference type="InterPro" id="IPR000873">
    <property type="entry name" value="AMP-dep_synth/lig_dom"/>
</dbReference>
<dbReference type="InterPro" id="IPR020845">
    <property type="entry name" value="AMP-binding_CS"/>
</dbReference>
<evidence type="ECO:0000313" key="7">
    <source>
        <dbReference type="EMBL" id="CAF3642923.1"/>
    </source>
</evidence>
<evidence type="ECO:0000256" key="3">
    <source>
        <dbReference type="ARBA" id="ARBA00022598"/>
    </source>
</evidence>
<dbReference type="Gene3D" id="3.40.50.980">
    <property type="match status" value="2"/>
</dbReference>
<dbReference type="GO" id="GO:0031177">
    <property type="term" value="F:phosphopantetheine binding"/>
    <property type="evidence" value="ECO:0007669"/>
    <property type="project" value="InterPro"/>
</dbReference>
<evidence type="ECO:0000256" key="2">
    <source>
        <dbReference type="ARBA" id="ARBA00022553"/>
    </source>
</evidence>
<dbReference type="InterPro" id="IPR045851">
    <property type="entry name" value="AMP-bd_C_sf"/>
</dbReference>
<dbReference type="InterPro" id="IPR036736">
    <property type="entry name" value="ACP-like_sf"/>
</dbReference>
<feature type="domain" description="Carrier" evidence="5">
    <location>
        <begin position="555"/>
        <end position="630"/>
    </location>
</feature>
<protein>
    <recommendedName>
        <fullName evidence="5">Carrier domain-containing protein</fullName>
    </recommendedName>
</protein>
<sequence length="1186" mass="134168">MTAASMYWLDLTNGERDLCIGMNVDGRYKQELMSVIGMFVNAIPLRCQLDPHWSFHQLVDHVCEIMSKSLEYSYFPLQSILAQQPNATKATFLDTSFEFLSNENENVMNEVMIGNSELHIIPLSIKISKDEIMSKFDFSLPIQHDVNIGHLSCTINASLDLFDIKTIETIAHRFQSMLEQLFICSIDDDNDQMMKPIYELSLLLSNEKQFIQSMTNTQISFPSVKCIHHEFIAQVMKYPQKVAVELDEQSLTYSELFYYVQVVALNLLNKHEIVPGEIICQCVERSLSMVIGIMAIEMIGGVYCPLSPRDPQHRLYALLEQTQYRLLLLHPLTQSKFNDDIIWTDLDQILLENDVAEDIDVDRLSHIEITRDSIAYIIFTSGSTGVPKACVTIGEEGELFVGGVGVFAGYLGREDLTMKALIEINGETFYRTGDLVRMDDNGLIHYIGRKDHQIKLHGQRIELGEIERCLLNTSISACVVIKWGDDHLIAYVQSSDMNEIQLREHCQAHLPPHMILSMFIVLEHLPLSASGKVDRKCLPSPDFSASENGKHFDSERVTPLEDHLRRIFSDVFHSKSPNLDTSFGQMGGTSLDAKKVVRIIRQEIYSKANAALLFSNPSIRQLARAIEPLLSDSNESSNIPTILGSEDDQRRAMPSLCIEIPGVVLLILLWLWPIWMACRLNSFLLIAFMHLLHLLSYVVCQRLLFIGQGKESTEGELYSWNYYRWWFLNSLWLNNNSYCLRHLLGTPFYNCFLRLCGAQIGWHTHIYTTLIDTPWLLEIGESTLIGEEVILSSLSYQDRAYKLQRISIGSQCSISTRCVLYEDVVIEDHVFVEPMSAITGHVATTNDHTIIRNRSLSLSPVTPGHCSPNSYYYLHKVWLRQLTISSFHYFLGFLPSYQVLSSIILRWLGADIEEDIRFAEFQQILNFPSNLLSIEHGVTIFGYAALAPFQLTKEGFCCIDTIHIGSGTTLGNLCTLMPVNCDRNGVLLGIPAHEMPFGMSDIISLDNGTSLSVSIALFIHTILFCAVHRYLTSDTLNRNQFTFSEIITRTQDFFRALTTDFDTLLAPFISGTQLLVYLLRSTGARIGRDVILPNIACVTDAHLTTITDHVRLNLGAYLQCHTFEHRLLKLAPVTVNNSCVLMSGAYILSGSTLQGRNHILPLTLVMKGDQLPFNTNWIGVPAQQTS</sequence>
<keyword evidence="4" id="KW-0472">Membrane</keyword>